<dbReference type="Proteomes" id="UP001226091">
    <property type="component" value="Chromosome"/>
</dbReference>
<name>A0ACD4R6J6_9BACI</name>
<dbReference type="EMBL" id="CP126116">
    <property type="protein sequence ID" value="WHZ56086.1"/>
    <property type="molecule type" value="Genomic_DNA"/>
</dbReference>
<reference evidence="2" key="1">
    <citation type="journal article" date="2025" name="Aquaculture">
        <title>Assessment of the bioflocculant production and safety properties of Metabacillus hrfriensis sp. nov. based on phenotypic and whole-genome sequencing analysis.</title>
        <authorList>
            <person name="Zhang R."/>
            <person name="Zhao Z."/>
            <person name="Luo L."/>
            <person name="Wang S."/>
            <person name="Guo K."/>
            <person name="Xu W."/>
        </authorList>
    </citation>
    <scope>NUCLEOTIDE SEQUENCE [LARGE SCALE GENOMIC DNA]</scope>
    <source>
        <strain evidence="2">CT-WN-B3</strain>
    </source>
</reference>
<gene>
    <name evidence="1" type="ORF">QLQ22_15385</name>
</gene>
<protein>
    <submittedName>
        <fullName evidence="1">AraC family transcriptional regulator</fullName>
    </submittedName>
</protein>
<accession>A0ACD4R6J6</accession>
<proteinExistence type="predicted"/>
<organism evidence="1 2">
    <name type="scientific">Metabacillus hrfriensis</name>
    <dbReference type="NCBI Taxonomy" id="3048891"/>
    <lineage>
        <taxon>Bacteria</taxon>
        <taxon>Bacillati</taxon>
        <taxon>Bacillota</taxon>
        <taxon>Bacilli</taxon>
        <taxon>Bacillales</taxon>
        <taxon>Bacillaceae</taxon>
        <taxon>Metabacillus</taxon>
    </lineage>
</organism>
<evidence type="ECO:0000313" key="2">
    <source>
        <dbReference type="Proteomes" id="UP001226091"/>
    </source>
</evidence>
<sequence length="304" mass="35617">MIHTQDKQSGLFQMDIPQIEMAGDFIIKSGWTLGPRSLTEYELVYFPNGSKTKYEVFDRTYLLNESCFIITRPSEEHMYIFDQIQPTRHLFIHFKCDVAKSDSPLKDLILNGSSYIAAEETSFVPRMLKHILYLADTRPYQWYERCNYLLLAALAELNGTTELKKTEPNSKIKPIQIIRALDYIDKNLTRNLNVAEVANITGWTHEHFTRIFTDHIGLPPQKAIMYRRVERACQHLLHEQWSIKQIAFAVGFKDEHYFSRTFIKVKGITATEYRNKYADSRLHHLAPAEEYSSPYPFNKYILFS</sequence>
<keyword evidence="2" id="KW-1185">Reference proteome</keyword>
<evidence type="ECO:0000313" key="1">
    <source>
        <dbReference type="EMBL" id="WHZ56086.1"/>
    </source>
</evidence>